<feature type="repeat" description="ANK" evidence="3">
    <location>
        <begin position="570"/>
        <end position="602"/>
    </location>
</feature>
<feature type="non-terminal residue" evidence="7">
    <location>
        <position position="1"/>
    </location>
</feature>
<comment type="caution">
    <text evidence="7">The sequence shown here is derived from an EMBL/GenBank/DDBJ whole genome shotgun (WGS) entry which is preliminary data.</text>
</comment>
<proteinExistence type="inferred from homology"/>
<keyword evidence="2" id="KW-1015">Disulfide bond</keyword>
<dbReference type="Pfam" id="PF12796">
    <property type="entry name" value="Ank_2"/>
    <property type="match status" value="1"/>
</dbReference>
<comment type="similarity">
    <text evidence="1">Belongs to the peptidase C1 family.</text>
</comment>
<dbReference type="InterPro" id="IPR039417">
    <property type="entry name" value="Peptidase_C1A_papain-like"/>
</dbReference>
<evidence type="ECO:0000259" key="5">
    <source>
        <dbReference type="SMART" id="SM00645"/>
    </source>
</evidence>
<dbReference type="Gene3D" id="1.25.40.20">
    <property type="entry name" value="Ankyrin repeat-containing domain"/>
    <property type="match status" value="1"/>
</dbReference>
<dbReference type="Gene3D" id="3.90.70.10">
    <property type="entry name" value="Cysteine proteinases"/>
    <property type="match status" value="1"/>
</dbReference>
<keyword evidence="7" id="KW-0378">Hydrolase</keyword>
<evidence type="ECO:0000259" key="6">
    <source>
        <dbReference type="SMART" id="SM00848"/>
    </source>
</evidence>
<dbReference type="SUPFAM" id="SSF56801">
    <property type="entry name" value="Acetyl-CoA synthetase-like"/>
    <property type="match status" value="1"/>
</dbReference>
<dbReference type="InterPro" id="IPR025661">
    <property type="entry name" value="Pept_asp_AS"/>
</dbReference>
<dbReference type="InterPro" id="IPR002110">
    <property type="entry name" value="Ankyrin_rpt"/>
</dbReference>
<dbReference type="InterPro" id="IPR045851">
    <property type="entry name" value="AMP-bd_C_sf"/>
</dbReference>
<dbReference type="SMART" id="SM00248">
    <property type="entry name" value="ANK"/>
    <property type="match status" value="4"/>
</dbReference>
<dbReference type="InterPro" id="IPR000668">
    <property type="entry name" value="Peptidase_C1A_C"/>
</dbReference>
<dbReference type="InterPro" id="IPR000169">
    <property type="entry name" value="Pept_cys_AS"/>
</dbReference>
<accession>A0A0M0K8G0</accession>
<dbReference type="InterPro" id="IPR000873">
    <property type="entry name" value="AMP-dep_synth/lig_dom"/>
</dbReference>
<dbReference type="Proteomes" id="UP000037460">
    <property type="component" value="Unassembled WGS sequence"/>
</dbReference>
<feature type="repeat" description="ANK" evidence="3">
    <location>
        <begin position="662"/>
        <end position="694"/>
    </location>
</feature>
<sequence>SGTPPGTPRDSEPILGNGTPRDSEPKLGDSPILGNLTPSSTLQTVMLGGEPMPVALVRRWLRRGVRLINTYGTTEATVYQATHEIPQDVAELDEETIREHAHTIGIPFEGIQMSVIRCADDDEGHQEAGGMARAMGSVGTVQAAAAEQAGEEAEARGGLVELVLHGVQVDGGSAAGFRTGDLVRRSVSGQWLFAGRADRQVKLDGRRIELGPIEEVISRRMRPLVQRTVVQLVGSPRRLHAFCQLEQPESLGAASGELAMAHAATVRQLCALELPRYLVPAGVTFLERLPVTPTGKLDQRTLALLHERQCSLAASAELCARSEESARDGMWSPDGSWLHTVACCWAAELGLPLSRLSARSNFQRLSGNSLVALRIGSRLWQQRVSCRAELGGDRICHSEFGGAFGERMGVFAPITLLTTPVLEEYAQATAPAASEAAFDEAPSTEEVVSIPLDEAPSTEEVDSIPFDEAPSTEEVDSIPVAAARPTQLGSCSADPNSAVRPSSSSSEIDELAGQAVSLDAVALLRLLLLQHDYTHTVDNDLLIAAARSSSNGCAELLLQHGASPNAIGFGALTALHFALQRRNTVLAQLLLSSRADVRATDENQQTVLHHAARAGGDALCFEMLLRSYAASTSEPGTPGAAEAAETAETASVAEACGRLDKWGRLPLHWAIVNGHRDAMVALVEAGSNVWLRDFQHQSSMDLAEERAMCREWLNGSGNDGGRCDQLTLSMLKLMAGGPPDFSNVSYADFQHQYGREPYALLGGLNREALFEENKKKVLAQNVKYAAGDSTWWAAINEYADWTDAEFASQKTSRSPILGNLKASGRALVEERANNPAAFDWRTRSPSITTPVKNQASCGSCWAFASTAVLESHYALYAKSKGLLVLAPQTLVNCAPNNLHCGGTGGCEGSIPELAFNYTIAHGIALESDLPYEAHDEPCDESVPKAVTATSYVKLPENSGAALEIAISTVGPIAVNVAANWKIYGGGIFSGGCDTNACTLNHVVVAEGYSQPGATDPEGYWTIRNSWGEGWGEKGYIRLSRKFDNTTFVDTDPASGVACMPFPRTQIVGGESGLLFDMSYPTGMKDA</sequence>
<dbReference type="Pfam" id="PF00112">
    <property type="entry name" value="Peptidase_C1"/>
    <property type="match status" value="1"/>
</dbReference>
<dbReference type="Gene3D" id="3.40.50.12780">
    <property type="entry name" value="N-terminal domain of ligase-like"/>
    <property type="match status" value="1"/>
</dbReference>
<feature type="domain" description="Cathepsin propeptide inhibitor" evidence="6">
    <location>
        <begin position="746"/>
        <end position="806"/>
    </location>
</feature>
<evidence type="ECO:0000313" key="8">
    <source>
        <dbReference type="Proteomes" id="UP000037460"/>
    </source>
</evidence>
<dbReference type="Pfam" id="PF00501">
    <property type="entry name" value="AMP-binding"/>
    <property type="match status" value="1"/>
</dbReference>
<dbReference type="PROSITE" id="PS00139">
    <property type="entry name" value="THIOL_PROTEASE_CYS"/>
    <property type="match status" value="1"/>
</dbReference>
<dbReference type="AlphaFoldDB" id="A0A0M0K8G0"/>
<dbReference type="InterPro" id="IPR042099">
    <property type="entry name" value="ANL_N_sf"/>
</dbReference>
<dbReference type="EMBL" id="JWZX01000970">
    <property type="protein sequence ID" value="KOO35141.1"/>
    <property type="molecule type" value="Genomic_DNA"/>
</dbReference>
<evidence type="ECO:0000256" key="1">
    <source>
        <dbReference type="ARBA" id="ARBA00008455"/>
    </source>
</evidence>
<feature type="domain" description="Peptidase C1A papain C-terminal" evidence="5">
    <location>
        <begin position="834"/>
        <end position="1056"/>
    </location>
</feature>
<dbReference type="CDD" id="cd02248">
    <property type="entry name" value="Peptidase_C1A"/>
    <property type="match status" value="1"/>
</dbReference>
<dbReference type="InterPro" id="IPR038765">
    <property type="entry name" value="Papain-like_cys_pep_sf"/>
</dbReference>
<dbReference type="SMART" id="SM00645">
    <property type="entry name" value="Pept_C1"/>
    <property type="match status" value="1"/>
</dbReference>
<keyword evidence="3" id="KW-0040">ANK repeat</keyword>
<evidence type="ECO:0000256" key="3">
    <source>
        <dbReference type="PROSITE-ProRule" id="PRU00023"/>
    </source>
</evidence>
<feature type="region of interest" description="Disordered" evidence="4">
    <location>
        <begin position="1"/>
        <end position="37"/>
    </location>
</feature>
<dbReference type="InterPro" id="IPR013128">
    <property type="entry name" value="Peptidase_C1A"/>
</dbReference>
<dbReference type="PROSITE" id="PS00640">
    <property type="entry name" value="THIOL_PROTEASE_ASN"/>
    <property type="match status" value="1"/>
</dbReference>
<protein>
    <submittedName>
        <fullName evidence="7">Papain family cysteine protease containing protein</fullName>
    </submittedName>
</protein>
<evidence type="ECO:0000256" key="4">
    <source>
        <dbReference type="SAM" id="MobiDB-lite"/>
    </source>
</evidence>
<dbReference type="PROSITE" id="PS50088">
    <property type="entry name" value="ANK_REPEAT"/>
    <property type="match status" value="2"/>
</dbReference>
<dbReference type="OrthoDB" id="387093at2759"/>
<name>A0A0M0K8G0_9EUKA</name>
<keyword evidence="8" id="KW-1185">Reference proteome</keyword>
<dbReference type="Pfam" id="PF08246">
    <property type="entry name" value="Inhibitor_I29"/>
    <property type="match status" value="1"/>
</dbReference>
<dbReference type="InterPro" id="IPR013201">
    <property type="entry name" value="Prot_inhib_I29"/>
</dbReference>
<dbReference type="GO" id="GO:0008234">
    <property type="term" value="F:cysteine-type peptidase activity"/>
    <property type="evidence" value="ECO:0007669"/>
    <property type="project" value="InterPro"/>
</dbReference>
<dbReference type="PROSITE" id="PS50297">
    <property type="entry name" value="ANK_REP_REGION"/>
    <property type="match status" value="2"/>
</dbReference>
<dbReference type="SUPFAM" id="SSF48403">
    <property type="entry name" value="Ankyrin repeat"/>
    <property type="match status" value="1"/>
</dbReference>
<gene>
    <name evidence="7" type="ORF">Ctob_008427</name>
</gene>
<dbReference type="SMART" id="SM00848">
    <property type="entry name" value="Inhibitor_I29"/>
    <property type="match status" value="1"/>
</dbReference>
<keyword evidence="7" id="KW-0645">Protease</keyword>
<reference evidence="8" key="1">
    <citation type="journal article" date="2015" name="PLoS Genet.">
        <title>Genome Sequence and Transcriptome Analyses of Chrysochromulina tobin: Metabolic Tools for Enhanced Algal Fitness in the Prominent Order Prymnesiales (Haptophyceae).</title>
        <authorList>
            <person name="Hovde B.T."/>
            <person name="Deodato C.R."/>
            <person name="Hunsperger H.M."/>
            <person name="Ryken S.A."/>
            <person name="Yost W."/>
            <person name="Jha R.K."/>
            <person name="Patterson J."/>
            <person name="Monnat R.J. Jr."/>
            <person name="Barlow S.B."/>
            <person name="Starkenburg S.R."/>
            <person name="Cattolico R.A."/>
        </authorList>
    </citation>
    <scope>NUCLEOTIDE SEQUENCE</scope>
    <source>
        <strain evidence="8">CCMP291</strain>
    </source>
</reference>
<evidence type="ECO:0000256" key="2">
    <source>
        <dbReference type="ARBA" id="ARBA00023157"/>
    </source>
</evidence>
<dbReference type="SUPFAM" id="SSF54001">
    <property type="entry name" value="Cysteine proteinases"/>
    <property type="match status" value="1"/>
</dbReference>
<dbReference type="PANTHER" id="PTHR12411">
    <property type="entry name" value="CYSTEINE PROTEASE FAMILY C1-RELATED"/>
    <property type="match status" value="1"/>
</dbReference>
<feature type="compositionally biased region" description="Polar residues" evidence="4">
    <location>
        <begin position="487"/>
        <end position="501"/>
    </location>
</feature>
<organism evidence="7 8">
    <name type="scientific">Chrysochromulina tobinii</name>
    <dbReference type="NCBI Taxonomy" id="1460289"/>
    <lineage>
        <taxon>Eukaryota</taxon>
        <taxon>Haptista</taxon>
        <taxon>Haptophyta</taxon>
        <taxon>Prymnesiophyceae</taxon>
        <taxon>Prymnesiales</taxon>
        <taxon>Chrysochromulinaceae</taxon>
        <taxon>Chrysochromulina</taxon>
    </lineage>
</organism>
<feature type="region of interest" description="Disordered" evidence="4">
    <location>
        <begin position="486"/>
        <end position="505"/>
    </location>
</feature>
<dbReference type="Gene3D" id="3.30.300.30">
    <property type="match status" value="1"/>
</dbReference>
<evidence type="ECO:0000313" key="7">
    <source>
        <dbReference type="EMBL" id="KOO35141.1"/>
    </source>
</evidence>
<dbReference type="GO" id="GO:0006508">
    <property type="term" value="P:proteolysis"/>
    <property type="evidence" value="ECO:0007669"/>
    <property type="project" value="UniProtKB-KW"/>
</dbReference>
<dbReference type="InterPro" id="IPR036770">
    <property type="entry name" value="Ankyrin_rpt-contain_sf"/>
</dbReference>
<dbReference type="Pfam" id="PF00023">
    <property type="entry name" value="Ank"/>
    <property type="match status" value="1"/>
</dbReference>